<dbReference type="GO" id="GO:0004126">
    <property type="term" value="F:cytidine deaminase activity"/>
    <property type="evidence" value="ECO:0007669"/>
    <property type="project" value="UniProtKB-EC"/>
</dbReference>
<feature type="domain" description="Cytidine/deoxycytidylate deaminase zinc-binding" evidence="1">
    <location>
        <begin position="9"/>
        <end position="55"/>
    </location>
</feature>
<dbReference type="GO" id="GO:0008270">
    <property type="term" value="F:zinc ion binding"/>
    <property type="evidence" value="ECO:0007669"/>
    <property type="project" value="InterPro"/>
</dbReference>
<name>A0A484YGM8_9ENTR</name>
<keyword evidence="2" id="KW-0378">Hydrolase</keyword>
<dbReference type="Pfam" id="PF08211">
    <property type="entry name" value="dCMP_cyt_deam_2"/>
    <property type="match status" value="1"/>
</dbReference>
<accession>A0A484YGM8</accession>
<dbReference type="AlphaFoldDB" id="A0A484YGM8"/>
<proteinExistence type="predicted"/>
<dbReference type="InterPro" id="IPR016193">
    <property type="entry name" value="Cytidine_deaminase-like"/>
</dbReference>
<organism evidence="2 3">
    <name type="scientific">Enterobacter cancerogenus</name>
    <dbReference type="NCBI Taxonomy" id="69218"/>
    <lineage>
        <taxon>Bacteria</taxon>
        <taxon>Pseudomonadati</taxon>
        <taxon>Pseudomonadota</taxon>
        <taxon>Gammaproteobacteria</taxon>
        <taxon>Enterobacterales</taxon>
        <taxon>Enterobacteriaceae</taxon>
        <taxon>Enterobacter</taxon>
        <taxon>Enterobacter cloacae complex</taxon>
    </lineage>
</organism>
<sequence length="67" mass="7256">MNRIRWAITLPDAFGPKDLEIKTLLMDAQNHGFALSGDELSEAAIAAANMSHTPLQHIAKRRGASVS</sequence>
<gene>
    <name evidence="2" type="primary">cdd_2</name>
    <name evidence="2" type="ORF">NCTC12126_03432</name>
</gene>
<dbReference type="InterPro" id="IPR013171">
    <property type="entry name" value="Cyd/dCyd_deaminase_Zn-bd"/>
</dbReference>
<evidence type="ECO:0000313" key="3">
    <source>
        <dbReference type="Proteomes" id="UP000351155"/>
    </source>
</evidence>
<reference evidence="2 3" key="1">
    <citation type="submission" date="2019-03" db="EMBL/GenBank/DDBJ databases">
        <authorList>
            <consortium name="Pathogen Informatics"/>
        </authorList>
    </citation>
    <scope>NUCLEOTIDE SEQUENCE [LARGE SCALE GENOMIC DNA]</scope>
    <source>
        <strain evidence="2 3">NCTC12126</strain>
    </source>
</reference>
<protein>
    <submittedName>
        <fullName evidence="2">Cytidine deaminase</fullName>
        <ecNumber evidence="2">3.5.4.5</ecNumber>
    </submittedName>
</protein>
<dbReference type="EC" id="3.5.4.5" evidence="2"/>
<evidence type="ECO:0000259" key="1">
    <source>
        <dbReference type="Pfam" id="PF08211"/>
    </source>
</evidence>
<dbReference type="SUPFAM" id="SSF53927">
    <property type="entry name" value="Cytidine deaminase-like"/>
    <property type="match status" value="1"/>
</dbReference>
<evidence type="ECO:0000313" key="2">
    <source>
        <dbReference type="EMBL" id="VFS34861.1"/>
    </source>
</evidence>
<dbReference type="Proteomes" id="UP000351155">
    <property type="component" value="Unassembled WGS sequence"/>
</dbReference>
<dbReference type="EMBL" id="CAADIW010000028">
    <property type="protein sequence ID" value="VFS34861.1"/>
    <property type="molecule type" value="Genomic_DNA"/>
</dbReference>